<accession>A0A1S4B3I7</accession>
<evidence type="ECO:0000313" key="1">
    <source>
        <dbReference type="RefSeq" id="XP_016483414.1"/>
    </source>
</evidence>
<name>A0A1S4B3I7_TOBAC</name>
<protein>
    <submittedName>
        <fullName evidence="1">Uncharacterized protein isoform X1</fullName>
    </submittedName>
</protein>
<dbReference type="AlphaFoldDB" id="A0A1S4B3I7"/>
<dbReference type="PaxDb" id="4097-A0A1S4B3I7"/>
<organism evidence="1">
    <name type="scientific">Nicotiana tabacum</name>
    <name type="common">Common tobacco</name>
    <dbReference type="NCBI Taxonomy" id="4097"/>
    <lineage>
        <taxon>Eukaryota</taxon>
        <taxon>Viridiplantae</taxon>
        <taxon>Streptophyta</taxon>
        <taxon>Embryophyta</taxon>
        <taxon>Tracheophyta</taxon>
        <taxon>Spermatophyta</taxon>
        <taxon>Magnoliopsida</taxon>
        <taxon>eudicotyledons</taxon>
        <taxon>Gunneridae</taxon>
        <taxon>Pentapetalae</taxon>
        <taxon>asterids</taxon>
        <taxon>lamiids</taxon>
        <taxon>Solanales</taxon>
        <taxon>Solanaceae</taxon>
        <taxon>Nicotianoideae</taxon>
        <taxon>Nicotianeae</taxon>
        <taxon>Nicotiana</taxon>
    </lineage>
</organism>
<sequence>MCICMLISKGKSRKQMSSIVGQVIHYTAANVGVFTAFLRYTDIYFCEGKDCGECSRQIRRMLKCGYILTGSFRPCCESPYCKNETAIYVYIYPLIGWEVLFCNLC</sequence>
<dbReference type="RefSeq" id="XP_016483414.1">
    <property type="nucleotide sequence ID" value="XM_016627928.1"/>
</dbReference>
<dbReference type="KEGG" id="nta:107804101"/>
<reference evidence="1" key="1">
    <citation type="submission" date="2025-08" db="UniProtKB">
        <authorList>
            <consortium name="RefSeq"/>
        </authorList>
    </citation>
    <scope>IDENTIFICATION</scope>
</reference>
<gene>
    <name evidence="1" type="primary">LOC107804101</name>
</gene>
<proteinExistence type="predicted"/>